<reference evidence="10" key="1">
    <citation type="submission" date="2015-11" db="EMBL/GenBank/DDBJ databases">
        <authorList>
            <person name="Blom J."/>
        </authorList>
    </citation>
    <scope>NUCLEOTIDE SEQUENCE [LARGE SCALE GENOMIC DNA]</scope>
</reference>
<keyword evidence="2" id="KW-0032">Aminotransferase</keyword>
<dbReference type="GO" id="GO:0003700">
    <property type="term" value="F:DNA-binding transcription factor activity"/>
    <property type="evidence" value="ECO:0007669"/>
    <property type="project" value="InterPro"/>
</dbReference>
<dbReference type="InterPro" id="IPR051446">
    <property type="entry name" value="HTH_trans_reg/aminotransferase"/>
</dbReference>
<dbReference type="InterPro" id="IPR036388">
    <property type="entry name" value="WH-like_DNA-bd_sf"/>
</dbReference>
<dbReference type="PROSITE" id="PS50949">
    <property type="entry name" value="HTH_GNTR"/>
    <property type="match status" value="1"/>
</dbReference>
<dbReference type="Proteomes" id="UP000059419">
    <property type="component" value="Chromosome 1"/>
</dbReference>
<dbReference type="Pfam" id="PF00392">
    <property type="entry name" value="GntR"/>
    <property type="match status" value="1"/>
</dbReference>
<evidence type="ECO:0000259" key="8">
    <source>
        <dbReference type="PROSITE" id="PS50949"/>
    </source>
</evidence>
<evidence type="ECO:0000256" key="7">
    <source>
        <dbReference type="ARBA" id="ARBA00023163"/>
    </source>
</evidence>
<dbReference type="FunFam" id="3.40.640.10:FF:000023">
    <property type="entry name" value="Transcriptional regulator, GntR family"/>
    <property type="match status" value="1"/>
</dbReference>
<dbReference type="InterPro" id="IPR015424">
    <property type="entry name" value="PyrdxlP-dep_Trfase"/>
</dbReference>
<comment type="similarity">
    <text evidence="1">In the C-terminal section; belongs to the class-I pyridoxal-phosphate-dependent aminotransferase family.</text>
</comment>
<dbReference type="GO" id="GO:0008483">
    <property type="term" value="F:transaminase activity"/>
    <property type="evidence" value="ECO:0007669"/>
    <property type="project" value="UniProtKB-KW"/>
</dbReference>
<dbReference type="InterPro" id="IPR015422">
    <property type="entry name" value="PyrdxlP-dep_Trfase_small"/>
</dbReference>
<dbReference type="InterPro" id="IPR015421">
    <property type="entry name" value="PyrdxlP-dep_Trfase_major"/>
</dbReference>
<dbReference type="InterPro" id="IPR000524">
    <property type="entry name" value="Tscrpt_reg_HTH_GntR"/>
</dbReference>
<dbReference type="GO" id="GO:0030170">
    <property type="term" value="F:pyridoxal phosphate binding"/>
    <property type="evidence" value="ECO:0007669"/>
    <property type="project" value="InterPro"/>
</dbReference>
<dbReference type="Gene3D" id="3.40.640.10">
    <property type="entry name" value="Type I PLP-dependent aspartate aminotransferase-like (Major domain)"/>
    <property type="match status" value="1"/>
</dbReference>
<dbReference type="Pfam" id="PF00155">
    <property type="entry name" value="Aminotran_1_2"/>
    <property type="match status" value="1"/>
</dbReference>
<dbReference type="KEGG" id="ege:EM595_2993"/>
<evidence type="ECO:0000256" key="1">
    <source>
        <dbReference type="ARBA" id="ARBA00005384"/>
    </source>
</evidence>
<dbReference type="InterPro" id="IPR036390">
    <property type="entry name" value="WH_DNA-bd_sf"/>
</dbReference>
<name>A0A0U5L7A2_9GAMM</name>
<dbReference type="RefSeq" id="WP_067433701.1">
    <property type="nucleotide sequence ID" value="NZ_JACSXD010000038.1"/>
</dbReference>
<dbReference type="InterPro" id="IPR004839">
    <property type="entry name" value="Aminotransferase_I/II_large"/>
</dbReference>
<proteinExistence type="inferred from homology"/>
<evidence type="ECO:0000256" key="2">
    <source>
        <dbReference type="ARBA" id="ARBA00022576"/>
    </source>
</evidence>
<evidence type="ECO:0000256" key="4">
    <source>
        <dbReference type="ARBA" id="ARBA00022898"/>
    </source>
</evidence>
<keyword evidence="3" id="KW-0808">Transferase</keyword>
<sequence length="473" mass="53134">MAKYQQLVQQIREQIEAEAWQPGEKLPSLRQQVELSGMSLMTVMHAYQVLESQGWIVSRPQSGYFVAPRAEYLSQPASHQPVQLAESVDINGFIFEVLQAARDPQVIPFGSAFPDPELFPMRQLMRSLSNVSHHLKPSDALNNLPPGNETLRKTLAQRYAQQGITVSPDEIVITNGAMEALNLSLQAVTEPGDWVVIENPAFYGALQAIERLKLKAVAIATDPQHGIDLDQLEQALNRWPIKACWLMSNQQNPVGFTMPDANKQRLAALLAARNVALIEDDVYAELWFGGKRPLPVKAWDQHDNVMHCSSFSKNLVAGFRVGWVAAGRHAQRIQRLQLMSTLSTSAPMQLALANYLGTRSYDSHLRRIRQVMAQRKNHARQALRRLLPPQVKINDSQGGYFLWIELPAGQDATRLYRRALEHHISIAPGSMFSSGNQYINYFRFNTAWPWDAAQEAAVAILAELISEQLSQPH</sequence>
<evidence type="ECO:0000256" key="3">
    <source>
        <dbReference type="ARBA" id="ARBA00022679"/>
    </source>
</evidence>
<dbReference type="SUPFAM" id="SSF46785">
    <property type="entry name" value="Winged helix' DNA-binding domain"/>
    <property type="match status" value="1"/>
</dbReference>
<protein>
    <submittedName>
        <fullName evidence="9">Putative HTH-type transcriptional regulator YdcR</fullName>
    </submittedName>
</protein>
<dbReference type="PANTHER" id="PTHR46577">
    <property type="entry name" value="HTH-TYPE TRANSCRIPTIONAL REGULATORY PROTEIN GABR"/>
    <property type="match status" value="1"/>
</dbReference>
<accession>A0A0U5L7A2</accession>
<dbReference type="CDD" id="cd07377">
    <property type="entry name" value="WHTH_GntR"/>
    <property type="match status" value="1"/>
</dbReference>
<dbReference type="PANTHER" id="PTHR46577:SF2">
    <property type="entry name" value="TRANSCRIPTIONAL REGULATORY PROTEIN"/>
    <property type="match status" value="1"/>
</dbReference>
<keyword evidence="4" id="KW-0663">Pyridoxal phosphate</keyword>
<feature type="domain" description="HTH gntR-type" evidence="8">
    <location>
        <begin position="1"/>
        <end position="69"/>
    </location>
</feature>
<dbReference type="EMBL" id="LN907827">
    <property type="protein sequence ID" value="CUU25224.1"/>
    <property type="molecule type" value="Genomic_DNA"/>
</dbReference>
<gene>
    <name evidence="9" type="primary">ydcR</name>
    <name evidence="9" type="ORF">EM595_2993</name>
</gene>
<keyword evidence="7" id="KW-0804">Transcription</keyword>
<dbReference type="CDD" id="cd00609">
    <property type="entry name" value="AAT_like"/>
    <property type="match status" value="1"/>
</dbReference>
<evidence type="ECO:0000313" key="10">
    <source>
        <dbReference type="Proteomes" id="UP000059419"/>
    </source>
</evidence>
<evidence type="ECO:0000313" key="9">
    <source>
        <dbReference type="EMBL" id="CUU25224.1"/>
    </source>
</evidence>
<keyword evidence="5" id="KW-0805">Transcription regulation</keyword>
<evidence type="ECO:0000256" key="6">
    <source>
        <dbReference type="ARBA" id="ARBA00023125"/>
    </source>
</evidence>
<dbReference type="OrthoDB" id="9804020at2"/>
<dbReference type="SUPFAM" id="SSF53383">
    <property type="entry name" value="PLP-dependent transferases"/>
    <property type="match status" value="1"/>
</dbReference>
<keyword evidence="10" id="KW-1185">Reference proteome</keyword>
<dbReference type="PATRIC" id="fig|1619313.3.peg.3108"/>
<dbReference type="Gene3D" id="1.10.10.10">
    <property type="entry name" value="Winged helix-like DNA-binding domain superfamily/Winged helix DNA-binding domain"/>
    <property type="match status" value="1"/>
</dbReference>
<dbReference type="SMART" id="SM00345">
    <property type="entry name" value="HTH_GNTR"/>
    <property type="match status" value="1"/>
</dbReference>
<dbReference type="AlphaFoldDB" id="A0A0U5L7A2"/>
<organism evidence="9 10">
    <name type="scientific">Duffyella gerundensis</name>
    <dbReference type="NCBI Taxonomy" id="1619313"/>
    <lineage>
        <taxon>Bacteria</taxon>
        <taxon>Pseudomonadati</taxon>
        <taxon>Pseudomonadota</taxon>
        <taxon>Gammaproteobacteria</taxon>
        <taxon>Enterobacterales</taxon>
        <taxon>Erwiniaceae</taxon>
        <taxon>Duffyella</taxon>
    </lineage>
</organism>
<dbReference type="Gene3D" id="3.90.1150.10">
    <property type="entry name" value="Aspartate Aminotransferase, domain 1"/>
    <property type="match status" value="1"/>
</dbReference>
<dbReference type="GO" id="GO:0003677">
    <property type="term" value="F:DNA binding"/>
    <property type="evidence" value="ECO:0007669"/>
    <property type="project" value="UniProtKB-KW"/>
</dbReference>
<keyword evidence="6" id="KW-0238">DNA-binding</keyword>
<evidence type="ECO:0000256" key="5">
    <source>
        <dbReference type="ARBA" id="ARBA00023015"/>
    </source>
</evidence>